<gene>
    <name evidence="3" type="ORF">RB602_01025</name>
</gene>
<feature type="region of interest" description="Disordered" evidence="1">
    <location>
        <begin position="292"/>
        <end position="323"/>
    </location>
</feature>
<sequence length="323" mass="34759">MAMNKDYEPISARSGKGLGIRPLIFLALIAFIGGGIATGWAMSRFNLLGSETEATTTSTSEAEAQVSEPVRQLDQRIQADGTVQPTPPPAAANDNALANDPSLVGTGLSRRVAELEDRLSRINVQAQAASGNAARAEGLLIAFAARRALDTGSPLGYIEEQLKLRFGAAQPNAVATIIEAARKPVTMDALRTGLAEISPSSTGARPDESWWAAFRRETSELFVLRRQGSPSPAPEQRLERAATYLESERVAEALAEVQKLPNQEPVEDWVDLAKRYTTARQALDFIETAAILEPRELRTGEGERVEQPSPLAAEGETGQQSSR</sequence>
<dbReference type="EMBL" id="CP136594">
    <property type="protein sequence ID" value="WOE75328.1"/>
    <property type="molecule type" value="Genomic_DNA"/>
</dbReference>
<name>A0AA97F7D1_9SPHN</name>
<organism evidence="3 4">
    <name type="scientific">Alterisphingorhabdus coralli</name>
    <dbReference type="NCBI Taxonomy" id="3071408"/>
    <lineage>
        <taxon>Bacteria</taxon>
        <taxon>Pseudomonadati</taxon>
        <taxon>Pseudomonadota</taxon>
        <taxon>Alphaproteobacteria</taxon>
        <taxon>Sphingomonadales</taxon>
        <taxon>Sphingomonadaceae</taxon>
        <taxon>Alterisphingorhabdus (ex Yan et al. 2024)</taxon>
    </lineage>
</organism>
<accession>A0AA97F7D1</accession>
<evidence type="ECO:0000256" key="1">
    <source>
        <dbReference type="SAM" id="MobiDB-lite"/>
    </source>
</evidence>
<reference evidence="3 4" key="1">
    <citation type="submission" date="2023-10" db="EMBL/GenBank/DDBJ databases">
        <title>Complete genome sequence of a Sphingomonadaceae bacterium.</title>
        <authorList>
            <person name="Yan C."/>
        </authorList>
    </citation>
    <scope>NUCLEOTIDE SEQUENCE [LARGE SCALE GENOMIC DNA]</scope>
    <source>
        <strain evidence="3 4">SCSIO 66989</strain>
    </source>
</reference>
<dbReference type="AlphaFoldDB" id="A0AA97F7D1"/>
<protein>
    <recommendedName>
        <fullName evidence="5">Inner membrane protein</fullName>
    </recommendedName>
</protein>
<proteinExistence type="predicted"/>
<dbReference type="Proteomes" id="UP001302429">
    <property type="component" value="Chromosome"/>
</dbReference>
<feature type="compositionally biased region" description="Basic and acidic residues" evidence="1">
    <location>
        <begin position="293"/>
        <end position="306"/>
    </location>
</feature>
<dbReference type="KEGG" id="acoa:RB602_01025"/>
<evidence type="ECO:0000256" key="2">
    <source>
        <dbReference type="SAM" id="Phobius"/>
    </source>
</evidence>
<evidence type="ECO:0000313" key="3">
    <source>
        <dbReference type="EMBL" id="WOE75328.1"/>
    </source>
</evidence>
<keyword evidence="2" id="KW-0472">Membrane</keyword>
<keyword evidence="2" id="KW-0812">Transmembrane</keyword>
<keyword evidence="2" id="KW-1133">Transmembrane helix</keyword>
<dbReference type="RefSeq" id="WP_317082135.1">
    <property type="nucleotide sequence ID" value="NZ_CP136594.1"/>
</dbReference>
<keyword evidence="4" id="KW-1185">Reference proteome</keyword>
<feature type="transmembrane region" description="Helical" evidence="2">
    <location>
        <begin position="20"/>
        <end position="42"/>
    </location>
</feature>
<evidence type="ECO:0008006" key="5">
    <source>
        <dbReference type="Google" id="ProtNLM"/>
    </source>
</evidence>
<evidence type="ECO:0000313" key="4">
    <source>
        <dbReference type="Proteomes" id="UP001302429"/>
    </source>
</evidence>